<dbReference type="EMBL" id="ML120559">
    <property type="protein sequence ID" value="RPA89717.1"/>
    <property type="molecule type" value="Genomic_DNA"/>
</dbReference>
<proteinExistence type="predicted"/>
<protein>
    <submittedName>
        <fullName evidence="1">Uncharacterized protein</fullName>
    </submittedName>
</protein>
<reference evidence="1 2" key="1">
    <citation type="journal article" date="2018" name="Nat. Ecol. Evol.">
        <title>Pezizomycetes genomes reveal the molecular basis of ectomycorrhizal truffle lifestyle.</title>
        <authorList>
            <person name="Murat C."/>
            <person name="Payen T."/>
            <person name="Noel B."/>
            <person name="Kuo A."/>
            <person name="Morin E."/>
            <person name="Chen J."/>
            <person name="Kohler A."/>
            <person name="Krizsan K."/>
            <person name="Balestrini R."/>
            <person name="Da Silva C."/>
            <person name="Montanini B."/>
            <person name="Hainaut M."/>
            <person name="Levati E."/>
            <person name="Barry K.W."/>
            <person name="Belfiori B."/>
            <person name="Cichocki N."/>
            <person name="Clum A."/>
            <person name="Dockter R.B."/>
            <person name="Fauchery L."/>
            <person name="Guy J."/>
            <person name="Iotti M."/>
            <person name="Le Tacon F."/>
            <person name="Lindquist E.A."/>
            <person name="Lipzen A."/>
            <person name="Malagnac F."/>
            <person name="Mello A."/>
            <person name="Molinier V."/>
            <person name="Miyauchi S."/>
            <person name="Poulain J."/>
            <person name="Riccioni C."/>
            <person name="Rubini A."/>
            <person name="Sitrit Y."/>
            <person name="Splivallo R."/>
            <person name="Traeger S."/>
            <person name="Wang M."/>
            <person name="Zifcakova L."/>
            <person name="Wipf D."/>
            <person name="Zambonelli A."/>
            <person name="Paolocci F."/>
            <person name="Nowrousian M."/>
            <person name="Ottonello S."/>
            <person name="Baldrian P."/>
            <person name="Spatafora J.W."/>
            <person name="Henrissat B."/>
            <person name="Nagy L.G."/>
            <person name="Aury J.M."/>
            <person name="Wincker P."/>
            <person name="Grigoriev I.V."/>
            <person name="Bonfante P."/>
            <person name="Martin F.M."/>
        </authorList>
    </citation>
    <scope>NUCLEOTIDE SEQUENCE [LARGE SCALE GENOMIC DNA]</scope>
    <source>
        <strain evidence="1 2">120613-1</strain>
    </source>
</reference>
<sequence length="167" mass="18997">MEILLLAAQATREWCGQSIEKCGWYEVLLQWKSEFSKVFLTGVRKDLTWYRIPVPVSLVVDSFECLGCLLKLDRSLRSDLLLLKHSAQAPGCGIAQSQVGATRWRHTVQRASKRLSRYILVTRKTASVTSHSKDSGHKVASYQIRHQSISEHHCGSARWLSQSWMVV</sequence>
<dbReference type="AlphaFoldDB" id="A0A3N4IXM2"/>
<organism evidence="1 2">
    <name type="scientific">Choiromyces venosus 120613-1</name>
    <dbReference type="NCBI Taxonomy" id="1336337"/>
    <lineage>
        <taxon>Eukaryota</taxon>
        <taxon>Fungi</taxon>
        <taxon>Dikarya</taxon>
        <taxon>Ascomycota</taxon>
        <taxon>Pezizomycotina</taxon>
        <taxon>Pezizomycetes</taxon>
        <taxon>Pezizales</taxon>
        <taxon>Tuberaceae</taxon>
        <taxon>Choiromyces</taxon>
    </lineage>
</organism>
<dbReference type="Proteomes" id="UP000276215">
    <property type="component" value="Unassembled WGS sequence"/>
</dbReference>
<name>A0A3N4IXM2_9PEZI</name>
<gene>
    <name evidence="1" type="ORF">L873DRAFT_593518</name>
</gene>
<accession>A0A3N4IXM2</accession>
<evidence type="ECO:0000313" key="2">
    <source>
        <dbReference type="Proteomes" id="UP000276215"/>
    </source>
</evidence>
<keyword evidence="2" id="KW-1185">Reference proteome</keyword>
<evidence type="ECO:0000313" key="1">
    <source>
        <dbReference type="EMBL" id="RPA89717.1"/>
    </source>
</evidence>